<evidence type="ECO:0000256" key="5">
    <source>
        <dbReference type="ARBA" id="ARBA00022840"/>
    </source>
</evidence>
<proteinExistence type="predicted"/>
<protein>
    <recommendedName>
        <fullName evidence="6">Protein kinase domain-containing protein</fullName>
    </recommendedName>
</protein>
<evidence type="ECO:0000313" key="7">
    <source>
        <dbReference type="EMBL" id="ESA14235.1"/>
    </source>
</evidence>
<dbReference type="PROSITE" id="PS50011">
    <property type="entry name" value="PROTEIN_KINASE_DOM"/>
    <property type="match status" value="1"/>
</dbReference>
<dbReference type="InterPro" id="IPR011009">
    <property type="entry name" value="Kinase-like_dom_sf"/>
</dbReference>
<accession>U9U1J7</accession>
<keyword evidence="3" id="KW-0547">Nucleotide-binding</keyword>
<evidence type="ECO:0000256" key="4">
    <source>
        <dbReference type="ARBA" id="ARBA00022777"/>
    </source>
</evidence>
<dbReference type="InterPro" id="IPR000719">
    <property type="entry name" value="Prot_kinase_dom"/>
</dbReference>
<evidence type="ECO:0000256" key="1">
    <source>
        <dbReference type="ARBA" id="ARBA00022527"/>
    </source>
</evidence>
<dbReference type="SUPFAM" id="SSF56112">
    <property type="entry name" value="Protein kinase-like (PK-like)"/>
    <property type="match status" value="1"/>
</dbReference>
<keyword evidence="5" id="KW-0067">ATP-binding</keyword>
<gene>
    <name evidence="7" type="ORF">GLOINDRAFT_2762</name>
</gene>
<keyword evidence="2" id="KW-0808">Transferase</keyword>
<keyword evidence="1" id="KW-0723">Serine/threonine-protein kinase</keyword>
<dbReference type="AlphaFoldDB" id="U9U1J7"/>
<evidence type="ECO:0000259" key="6">
    <source>
        <dbReference type="PROSITE" id="PS50011"/>
    </source>
</evidence>
<dbReference type="GO" id="GO:0004674">
    <property type="term" value="F:protein serine/threonine kinase activity"/>
    <property type="evidence" value="ECO:0007669"/>
    <property type="project" value="UniProtKB-KW"/>
</dbReference>
<dbReference type="GO" id="GO:0005524">
    <property type="term" value="F:ATP binding"/>
    <property type="evidence" value="ECO:0007669"/>
    <property type="project" value="UniProtKB-KW"/>
</dbReference>
<organism evidence="7">
    <name type="scientific">Rhizophagus irregularis (strain DAOM 181602 / DAOM 197198 / MUCL 43194)</name>
    <name type="common">Arbuscular mycorrhizal fungus</name>
    <name type="synonym">Glomus intraradices</name>
    <dbReference type="NCBI Taxonomy" id="747089"/>
    <lineage>
        <taxon>Eukaryota</taxon>
        <taxon>Fungi</taxon>
        <taxon>Fungi incertae sedis</taxon>
        <taxon>Mucoromycota</taxon>
        <taxon>Glomeromycotina</taxon>
        <taxon>Glomeromycetes</taxon>
        <taxon>Glomerales</taxon>
        <taxon>Glomeraceae</taxon>
        <taxon>Rhizophagus</taxon>
    </lineage>
</organism>
<feature type="domain" description="Protein kinase" evidence="6">
    <location>
        <begin position="1"/>
        <end position="150"/>
    </location>
</feature>
<sequence>MVLQYANGNLRNYLNSLHYRLWFDWHIGLNVLNEKQVYGVLSYVALEILRGQGYTKASDIYSFGMLMYEVLSGSPPYHDVSHDVNLAIKISQGLRPRFNIKVLRINGMNEILTHKEEMEKQINEALEYNNKLRIGNASAASLSYETHSEAIYTNRLLDFDNLPKPKNSDDYYDQSNNIISNEFSESLQINISQLNINDEQIDEDKKEMEMSP</sequence>
<dbReference type="VEuPathDB" id="FungiDB:RhiirFUN_021496"/>
<keyword evidence="4" id="KW-0418">Kinase</keyword>
<evidence type="ECO:0000256" key="3">
    <source>
        <dbReference type="ARBA" id="ARBA00022741"/>
    </source>
</evidence>
<dbReference type="PANTHER" id="PTHR24351">
    <property type="entry name" value="RIBOSOMAL PROTEIN S6 KINASE"/>
    <property type="match status" value="1"/>
</dbReference>
<dbReference type="HOGENOM" id="CLU_1300268_0_0_1"/>
<evidence type="ECO:0000256" key="2">
    <source>
        <dbReference type="ARBA" id="ARBA00022679"/>
    </source>
</evidence>
<dbReference type="Pfam" id="PF00069">
    <property type="entry name" value="Pkinase"/>
    <property type="match status" value="1"/>
</dbReference>
<name>U9U1J7_RHIID</name>
<dbReference type="EMBL" id="KI283104">
    <property type="protein sequence ID" value="ESA14235.1"/>
    <property type="molecule type" value="Genomic_DNA"/>
</dbReference>
<dbReference type="Gene3D" id="1.10.510.10">
    <property type="entry name" value="Transferase(Phosphotransferase) domain 1"/>
    <property type="match status" value="1"/>
</dbReference>
<reference evidence="7" key="1">
    <citation type="submission" date="2013-07" db="EMBL/GenBank/DDBJ databases">
        <title>The genome of an arbuscular mycorrhizal fungus provides insights into the evolution of the oldest plant symbiosis.</title>
        <authorList>
            <consortium name="DOE Joint Genome Institute"/>
            <person name="Tisserant E."/>
            <person name="Malbreil M."/>
            <person name="Kuo A."/>
            <person name="Kohler A."/>
            <person name="Symeonidi A."/>
            <person name="Balestrini R."/>
            <person name="Charron P."/>
            <person name="Duensing N."/>
            <person name="Frei-dit-Frey N."/>
            <person name="Gianinazzi-Pearson V."/>
            <person name="Gilbert B."/>
            <person name="Handa Y."/>
            <person name="Hijri M."/>
            <person name="Kaul R."/>
            <person name="Kawaguchi M."/>
            <person name="Krajinski F."/>
            <person name="Lammers P."/>
            <person name="Lapierre D."/>
            <person name="Masclaux F.G."/>
            <person name="Murat C."/>
            <person name="Morin E."/>
            <person name="Ndikumana S."/>
            <person name="Pagni M."/>
            <person name="Petitpierre D."/>
            <person name="Requena N."/>
            <person name="Rosikiewicz P."/>
            <person name="Riley R."/>
            <person name="Saito K."/>
            <person name="San Clemente H."/>
            <person name="Shapiro H."/>
            <person name="van Tuinen D."/>
            <person name="Becard G."/>
            <person name="Bonfante P."/>
            <person name="Paszkowski U."/>
            <person name="Shachar-Hill Y."/>
            <person name="Young J.P."/>
            <person name="Sanders I.R."/>
            <person name="Henrissat B."/>
            <person name="Rensing S.A."/>
            <person name="Grigoriev I.V."/>
            <person name="Corradi N."/>
            <person name="Roux C."/>
            <person name="Martin F."/>
        </authorList>
    </citation>
    <scope>NUCLEOTIDE SEQUENCE</scope>
    <source>
        <strain evidence="7">DAOM 197198</strain>
    </source>
</reference>